<feature type="domain" description="Peptidase A1" evidence="9">
    <location>
        <begin position="53"/>
        <end position="372"/>
    </location>
</feature>
<feature type="signal peptide" evidence="8">
    <location>
        <begin position="1"/>
        <end position="26"/>
    </location>
</feature>
<accession>A0AAV1IHH5</accession>
<evidence type="ECO:0000256" key="6">
    <source>
        <dbReference type="PIRSR" id="PIRSR601461-2"/>
    </source>
</evidence>
<evidence type="ECO:0000313" key="11">
    <source>
        <dbReference type="Proteomes" id="UP001314263"/>
    </source>
</evidence>
<dbReference type="GO" id="GO:0006508">
    <property type="term" value="P:proteolysis"/>
    <property type="evidence" value="ECO:0007669"/>
    <property type="project" value="UniProtKB-KW"/>
</dbReference>
<dbReference type="PRINTS" id="PR00792">
    <property type="entry name" value="PEPSIN"/>
</dbReference>
<evidence type="ECO:0000256" key="4">
    <source>
        <dbReference type="ARBA" id="ARBA00022801"/>
    </source>
</evidence>
<keyword evidence="6" id="KW-1015">Disulfide bond</keyword>
<dbReference type="InterPro" id="IPR033121">
    <property type="entry name" value="PEPTIDASE_A1"/>
</dbReference>
<reference evidence="10 11" key="1">
    <citation type="submission" date="2023-10" db="EMBL/GenBank/DDBJ databases">
        <authorList>
            <person name="Maclean D."/>
            <person name="Macfadyen A."/>
        </authorList>
    </citation>
    <scope>NUCLEOTIDE SEQUENCE [LARGE SCALE GENOMIC DNA]</scope>
</reference>
<dbReference type="EMBL" id="CAUYUE010000014">
    <property type="protein sequence ID" value="CAK0786126.1"/>
    <property type="molecule type" value="Genomic_DNA"/>
</dbReference>
<feature type="active site" evidence="5">
    <location>
        <position position="71"/>
    </location>
</feature>
<keyword evidence="11" id="KW-1185">Reference proteome</keyword>
<keyword evidence="8" id="KW-0732">Signal</keyword>
<evidence type="ECO:0000256" key="8">
    <source>
        <dbReference type="SAM" id="SignalP"/>
    </source>
</evidence>
<dbReference type="PANTHER" id="PTHR47966:SF51">
    <property type="entry name" value="BETA-SITE APP-CLEAVING ENZYME, ISOFORM A-RELATED"/>
    <property type="match status" value="1"/>
</dbReference>
<feature type="disulfide bond" evidence="6">
    <location>
        <begin position="84"/>
        <end position="89"/>
    </location>
</feature>
<dbReference type="AlphaFoldDB" id="A0AAV1IHH5"/>
<comment type="caution">
    <text evidence="10">The sequence shown here is derived from an EMBL/GenBank/DDBJ whole genome shotgun (WGS) entry which is preliminary data.</text>
</comment>
<keyword evidence="3" id="KW-0064">Aspartyl protease</keyword>
<evidence type="ECO:0000256" key="1">
    <source>
        <dbReference type="ARBA" id="ARBA00007447"/>
    </source>
</evidence>
<evidence type="ECO:0000256" key="5">
    <source>
        <dbReference type="PIRSR" id="PIRSR601461-1"/>
    </source>
</evidence>
<dbReference type="PANTHER" id="PTHR47966">
    <property type="entry name" value="BETA-SITE APP-CLEAVING ENZYME, ISOFORM A-RELATED"/>
    <property type="match status" value="1"/>
</dbReference>
<evidence type="ECO:0000259" key="9">
    <source>
        <dbReference type="PROSITE" id="PS51767"/>
    </source>
</evidence>
<evidence type="ECO:0000256" key="2">
    <source>
        <dbReference type="ARBA" id="ARBA00022670"/>
    </source>
</evidence>
<dbReference type="InterPro" id="IPR021109">
    <property type="entry name" value="Peptidase_aspartic_dom_sf"/>
</dbReference>
<dbReference type="SUPFAM" id="SSF50630">
    <property type="entry name" value="Acid proteases"/>
    <property type="match status" value="1"/>
</dbReference>
<proteinExistence type="inferred from homology"/>
<evidence type="ECO:0000313" key="10">
    <source>
        <dbReference type="EMBL" id="CAK0786126.1"/>
    </source>
</evidence>
<feature type="compositionally biased region" description="Low complexity" evidence="7">
    <location>
        <begin position="506"/>
        <end position="518"/>
    </location>
</feature>
<evidence type="ECO:0000256" key="7">
    <source>
        <dbReference type="SAM" id="MobiDB-lite"/>
    </source>
</evidence>
<evidence type="ECO:0000256" key="3">
    <source>
        <dbReference type="ARBA" id="ARBA00022750"/>
    </source>
</evidence>
<keyword evidence="2" id="KW-0645">Protease</keyword>
<dbReference type="InterPro" id="IPR001461">
    <property type="entry name" value="Aspartic_peptidase_A1"/>
</dbReference>
<sequence length="583" mass="59627">MPTTAEVWNTVLITAVALALSAPAQGVVVKVDLFRKNSNLDKSKARASRNVLYYGAISLGDPGQDLTVCFDTGSADLWVPSIECENPSCLTHTRFDPSLSHTQDTGGQFDIKYGTGAVHGKVVTDVLRFSEPPIVVPDQGFGLATEHSADFASASCDGIFGLALPGLSKQGQMPAFFRMLEGGMLDEPLFSIWLSPDPTTEPAGKILFGGHNPQRYIGDLVDLPVISRKYWMVALDGVAVGRTMVPAIRADGAIMDTGTSLITTSSKDAAAINSAIPGMVFSAETKTWRLSEGCAAVDSLPPISFVMGGTPFTLGPRQYMIQVGAGADMYCMSGIVGNGPEGKIVMGASFLRAYYSVYTYDLASGNAWVSLAPSSVDVPGTDSEGVEITAAAAAAGEPLSASSVFVTPRKDEKPAVGEKWAPALQTAPAPRSFLAGAAPVAAPAVGPAGTAGQFHGSVSSFQATAAIAAAAPSASGNTVATHGPASTAGASIAGIATSPAVAPLPGQAQPALAQPAAQSKPGAALSKGLNSPADHVYSAALAATAYLSEGHTLASPSPAPHQLNVPGVTSFGQMLGGRRRLRA</sequence>
<feature type="disulfide bond" evidence="6">
    <location>
        <begin position="294"/>
        <end position="331"/>
    </location>
</feature>
<gene>
    <name evidence="10" type="ORF">CVIRNUC_009339</name>
</gene>
<keyword evidence="4" id="KW-0378">Hydrolase</keyword>
<feature type="chain" id="PRO_5043965192" description="Peptidase A1 domain-containing protein" evidence="8">
    <location>
        <begin position="27"/>
        <end position="583"/>
    </location>
</feature>
<dbReference type="FunFam" id="2.40.70.10:FF:000115">
    <property type="entry name" value="Lysosomal aspartic protease"/>
    <property type="match status" value="1"/>
</dbReference>
<protein>
    <recommendedName>
        <fullName evidence="9">Peptidase A1 domain-containing protein</fullName>
    </recommendedName>
</protein>
<dbReference type="GO" id="GO:0004190">
    <property type="term" value="F:aspartic-type endopeptidase activity"/>
    <property type="evidence" value="ECO:0007669"/>
    <property type="project" value="UniProtKB-KW"/>
</dbReference>
<organism evidence="10 11">
    <name type="scientific">Coccomyxa viridis</name>
    <dbReference type="NCBI Taxonomy" id="1274662"/>
    <lineage>
        <taxon>Eukaryota</taxon>
        <taxon>Viridiplantae</taxon>
        <taxon>Chlorophyta</taxon>
        <taxon>core chlorophytes</taxon>
        <taxon>Trebouxiophyceae</taxon>
        <taxon>Trebouxiophyceae incertae sedis</taxon>
        <taxon>Coccomyxaceae</taxon>
        <taxon>Coccomyxa</taxon>
    </lineage>
</organism>
<feature type="region of interest" description="Disordered" evidence="7">
    <location>
        <begin position="552"/>
        <end position="583"/>
    </location>
</feature>
<dbReference type="Gene3D" id="2.40.70.10">
    <property type="entry name" value="Acid Proteases"/>
    <property type="match status" value="2"/>
</dbReference>
<dbReference type="Pfam" id="PF00026">
    <property type="entry name" value="Asp"/>
    <property type="match status" value="1"/>
</dbReference>
<name>A0AAV1IHH5_9CHLO</name>
<feature type="region of interest" description="Disordered" evidence="7">
    <location>
        <begin position="506"/>
        <end position="528"/>
    </location>
</feature>
<feature type="active site" evidence="5">
    <location>
        <position position="256"/>
    </location>
</feature>
<dbReference type="PROSITE" id="PS51767">
    <property type="entry name" value="PEPTIDASE_A1"/>
    <property type="match status" value="1"/>
</dbReference>
<comment type="similarity">
    <text evidence="1">Belongs to the peptidase A1 family.</text>
</comment>
<dbReference type="Proteomes" id="UP001314263">
    <property type="component" value="Unassembled WGS sequence"/>
</dbReference>